<dbReference type="InterPro" id="IPR006016">
    <property type="entry name" value="UspA"/>
</dbReference>
<dbReference type="PANTHER" id="PTHR47815">
    <property type="entry name" value="UNIVERSAL STRESS PROTEIN A FAMILY PROTEIN C25B2.10"/>
    <property type="match status" value="1"/>
</dbReference>
<dbReference type="CDD" id="cd23659">
    <property type="entry name" value="USP_At3g01520-like"/>
    <property type="match status" value="1"/>
</dbReference>
<gene>
    <name evidence="3" type="ORF">OGAPHI_000535</name>
</gene>
<evidence type="ECO:0000313" key="3">
    <source>
        <dbReference type="EMBL" id="KAH3671312.1"/>
    </source>
</evidence>
<dbReference type="GeneID" id="70232503"/>
<dbReference type="OrthoDB" id="843225at2759"/>
<dbReference type="RefSeq" id="XP_046064611.1">
    <property type="nucleotide sequence ID" value="XM_046206544.1"/>
</dbReference>
<evidence type="ECO:0000259" key="2">
    <source>
        <dbReference type="Pfam" id="PF00582"/>
    </source>
</evidence>
<accession>A0A9P8PFW9</accession>
<evidence type="ECO:0000313" key="4">
    <source>
        <dbReference type="Proteomes" id="UP000769157"/>
    </source>
</evidence>
<dbReference type="EMBL" id="JAEUBE010000070">
    <property type="protein sequence ID" value="KAH3671312.1"/>
    <property type="molecule type" value="Genomic_DNA"/>
</dbReference>
<feature type="compositionally biased region" description="Polar residues" evidence="1">
    <location>
        <begin position="81"/>
        <end position="94"/>
    </location>
</feature>
<dbReference type="PANTHER" id="PTHR47815:SF1">
    <property type="entry name" value="UNIVERSAL STRESS PROTEIN A FAMILY PROTEIN C25B2.10"/>
    <property type="match status" value="1"/>
</dbReference>
<dbReference type="AlphaFoldDB" id="A0A9P8PFW9"/>
<feature type="compositionally biased region" description="Polar residues" evidence="1">
    <location>
        <begin position="20"/>
        <end position="32"/>
    </location>
</feature>
<protein>
    <recommendedName>
        <fullName evidence="2">UspA domain-containing protein</fullName>
    </recommendedName>
</protein>
<feature type="domain" description="UspA" evidence="2">
    <location>
        <begin position="154"/>
        <end position="287"/>
    </location>
</feature>
<comment type="caution">
    <text evidence="3">The sequence shown here is derived from an EMBL/GenBank/DDBJ whole genome shotgun (WGS) entry which is preliminary data.</text>
</comment>
<dbReference type="SUPFAM" id="SSF52402">
    <property type="entry name" value="Adenine nucleotide alpha hydrolases-like"/>
    <property type="match status" value="1"/>
</dbReference>
<name>A0A9P8PFW9_9ASCO</name>
<dbReference type="Pfam" id="PF00582">
    <property type="entry name" value="Usp"/>
    <property type="match status" value="1"/>
</dbReference>
<reference evidence="3" key="1">
    <citation type="journal article" date="2021" name="Open Biol.">
        <title>Shared evolutionary footprints suggest mitochondrial oxidative damage underlies multiple complex I losses in fungi.</title>
        <authorList>
            <person name="Schikora-Tamarit M.A."/>
            <person name="Marcet-Houben M."/>
            <person name="Nosek J."/>
            <person name="Gabaldon T."/>
        </authorList>
    </citation>
    <scope>NUCLEOTIDE SEQUENCE</scope>
    <source>
        <strain evidence="3">CBS6075</strain>
    </source>
</reference>
<feature type="region of interest" description="Disordered" evidence="1">
    <location>
        <begin position="63"/>
        <end position="94"/>
    </location>
</feature>
<dbReference type="Proteomes" id="UP000769157">
    <property type="component" value="Unassembled WGS sequence"/>
</dbReference>
<organism evidence="3 4">
    <name type="scientific">Ogataea philodendri</name>
    <dbReference type="NCBI Taxonomy" id="1378263"/>
    <lineage>
        <taxon>Eukaryota</taxon>
        <taxon>Fungi</taxon>
        <taxon>Dikarya</taxon>
        <taxon>Ascomycota</taxon>
        <taxon>Saccharomycotina</taxon>
        <taxon>Pichiomycetes</taxon>
        <taxon>Pichiales</taxon>
        <taxon>Pichiaceae</taxon>
        <taxon>Ogataea</taxon>
    </lineage>
</organism>
<dbReference type="InterPro" id="IPR014729">
    <property type="entry name" value="Rossmann-like_a/b/a_fold"/>
</dbReference>
<feature type="region of interest" description="Disordered" evidence="1">
    <location>
        <begin position="341"/>
        <end position="364"/>
    </location>
</feature>
<evidence type="ECO:0000256" key="1">
    <source>
        <dbReference type="SAM" id="MobiDB-lite"/>
    </source>
</evidence>
<feature type="region of interest" description="Disordered" evidence="1">
    <location>
        <begin position="1"/>
        <end position="48"/>
    </location>
</feature>
<reference evidence="3" key="2">
    <citation type="submission" date="2021-01" db="EMBL/GenBank/DDBJ databases">
        <authorList>
            <person name="Schikora-Tamarit M.A."/>
        </authorList>
    </citation>
    <scope>NUCLEOTIDE SEQUENCE</scope>
    <source>
        <strain evidence="3">CBS6075</strain>
    </source>
</reference>
<sequence>MDQISSPESEPDTKGIDSILQETGPETKQNVGSEVDGEADLEDQTTKRNTELNAMLYQVSEDQFETSSMESSVPERLLMSPSLSPQGSTDTSLPSLSVDDTLDHHSKRHILKGSRTFEKGVSFENMSNEELDYTKLQFILVTKHHEFHFDRTSRTFMCGYDNNECSLVALKWTIDEMLNDGDTLVCLRVLAKETAILDAKPDYKEEGEQILESIAKLNSKDKKIKIVLEFKVGKVPEMITRAIREYDPVILIVGAHKEQKTGIRAMISSKSMSKYCLQYARVPVTVVNPLYHPHKPKIDSDSPTRYIDALRKFQHGHVLPDTSDRKPRFQRVTRTDNMLSPLRSRSRSNFSENRGVSPAFSPSRTLSPFRLFKKNKD</sequence>
<proteinExistence type="predicted"/>
<keyword evidence="4" id="KW-1185">Reference proteome</keyword>
<dbReference type="Gene3D" id="3.40.50.620">
    <property type="entry name" value="HUPs"/>
    <property type="match status" value="1"/>
</dbReference>